<keyword evidence="1" id="KW-0472">Membrane</keyword>
<keyword evidence="1" id="KW-0812">Transmembrane</keyword>
<evidence type="ECO:0000256" key="1">
    <source>
        <dbReference type="SAM" id="Phobius"/>
    </source>
</evidence>
<keyword evidence="1" id="KW-1133">Transmembrane helix</keyword>
<feature type="transmembrane region" description="Helical" evidence="1">
    <location>
        <begin position="12"/>
        <end position="30"/>
    </location>
</feature>
<name>A0A1J1J2Q3_9DIPT</name>
<dbReference type="EMBL" id="CVRI01000064">
    <property type="protein sequence ID" value="CRL05129.1"/>
    <property type="molecule type" value="Genomic_DNA"/>
</dbReference>
<accession>A0A1J1J2Q3</accession>
<organism evidence="2 3">
    <name type="scientific">Clunio marinus</name>
    <dbReference type="NCBI Taxonomy" id="568069"/>
    <lineage>
        <taxon>Eukaryota</taxon>
        <taxon>Metazoa</taxon>
        <taxon>Ecdysozoa</taxon>
        <taxon>Arthropoda</taxon>
        <taxon>Hexapoda</taxon>
        <taxon>Insecta</taxon>
        <taxon>Pterygota</taxon>
        <taxon>Neoptera</taxon>
        <taxon>Endopterygota</taxon>
        <taxon>Diptera</taxon>
        <taxon>Nematocera</taxon>
        <taxon>Chironomoidea</taxon>
        <taxon>Chironomidae</taxon>
        <taxon>Clunio</taxon>
    </lineage>
</organism>
<evidence type="ECO:0000313" key="2">
    <source>
        <dbReference type="EMBL" id="CRL05129.1"/>
    </source>
</evidence>
<proteinExistence type="predicted"/>
<keyword evidence="3" id="KW-1185">Reference proteome</keyword>
<evidence type="ECO:0000313" key="3">
    <source>
        <dbReference type="Proteomes" id="UP000183832"/>
    </source>
</evidence>
<gene>
    <name evidence="2" type="ORF">CLUMA_CG018287</name>
</gene>
<sequence>MTHTLTNTHRFDIIKIIYVTLFATLSAQFLRLCVYSIQHNLYWCDDDRNLNQLSFELHF</sequence>
<dbReference type="AlphaFoldDB" id="A0A1J1J2Q3"/>
<reference evidence="2 3" key="1">
    <citation type="submission" date="2015-04" db="EMBL/GenBank/DDBJ databases">
        <authorList>
            <person name="Syromyatnikov M.Y."/>
            <person name="Popov V.N."/>
        </authorList>
    </citation>
    <scope>NUCLEOTIDE SEQUENCE [LARGE SCALE GENOMIC DNA]</scope>
</reference>
<protein>
    <submittedName>
        <fullName evidence="2">CLUMA_CG018287, isoform A</fullName>
    </submittedName>
</protein>
<dbReference type="Proteomes" id="UP000183832">
    <property type="component" value="Unassembled WGS sequence"/>
</dbReference>